<dbReference type="PANTHER" id="PTHR33116">
    <property type="entry name" value="REVERSE TRANSCRIPTASE ZINC-BINDING DOMAIN-CONTAINING PROTEIN-RELATED-RELATED"/>
    <property type="match status" value="1"/>
</dbReference>
<reference evidence="3" key="1">
    <citation type="submission" date="2025-08" db="UniProtKB">
        <authorList>
            <consortium name="RefSeq"/>
        </authorList>
    </citation>
    <scope>IDENTIFICATION</scope>
    <source>
        <tissue evidence="3">Leaves</tissue>
    </source>
</reference>
<keyword evidence="2" id="KW-1185">Reference proteome</keyword>
<dbReference type="PANTHER" id="PTHR33116:SF80">
    <property type="entry name" value="REVERSE TRANSCRIPTASE ZINC-BINDING DOMAIN-CONTAINING PROTEIN"/>
    <property type="match status" value="1"/>
</dbReference>
<name>A0A6P9E5S8_JUGRE</name>
<dbReference type="RefSeq" id="XP_035539618.1">
    <property type="nucleotide sequence ID" value="XM_035683725.1"/>
</dbReference>
<dbReference type="Proteomes" id="UP000235220">
    <property type="component" value="Chromosome 12"/>
</dbReference>
<accession>A0A6P9E5S8</accession>
<dbReference type="GeneID" id="108985899"/>
<dbReference type="KEGG" id="jre:108985899"/>
<evidence type="ECO:0000313" key="3">
    <source>
        <dbReference type="RefSeq" id="XP_035539618.1"/>
    </source>
</evidence>
<evidence type="ECO:0000259" key="1">
    <source>
        <dbReference type="Pfam" id="PF00078"/>
    </source>
</evidence>
<dbReference type="InParanoid" id="A0A6P9E5S8"/>
<dbReference type="Pfam" id="PF00078">
    <property type="entry name" value="RVT_1"/>
    <property type="match status" value="1"/>
</dbReference>
<dbReference type="AlphaFoldDB" id="A0A6P9E5S8"/>
<gene>
    <name evidence="3" type="primary">LOC108985899</name>
</gene>
<organism evidence="2 3">
    <name type="scientific">Juglans regia</name>
    <name type="common">English walnut</name>
    <dbReference type="NCBI Taxonomy" id="51240"/>
    <lineage>
        <taxon>Eukaryota</taxon>
        <taxon>Viridiplantae</taxon>
        <taxon>Streptophyta</taxon>
        <taxon>Embryophyta</taxon>
        <taxon>Tracheophyta</taxon>
        <taxon>Spermatophyta</taxon>
        <taxon>Magnoliopsida</taxon>
        <taxon>eudicotyledons</taxon>
        <taxon>Gunneridae</taxon>
        <taxon>Pentapetalae</taxon>
        <taxon>rosids</taxon>
        <taxon>fabids</taxon>
        <taxon>Fagales</taxon>
        <taxon>Juglandaceae</taxon>
        <taxon>Juglans</taxon>
    </lineage>
</organism>
<sequence>MWVSHENFRDVVEEAWNVPGVSMGFFGLATKLKKIKVVLKEWNRWVFGRTELNIQALETQIDHLESQLQGGFSEDIELELLVAKEQLDLWIRREETRLSQQTSGWDVPIDIHLGAVDFFMAFLQARQHRDLSDLSSGRGLRQGDLLSPYLFILVEETLSCLLKHNFATGKIVPFSHLRGTPLISHLLYADDIVVFTNGGRSSLKAIRDVFALYEDWSGQMISYFDDLLTRIRGRLDGWQNRFLTAGALFILLKYVVSSIPVHLLSVLSAPKTMVASLNRLMSKFFGGTSNGKPKLKWVAAEDLLPDSGRGPGLKETRGSSIFAIHEDGLESLDPRFAMG</sequence>
<proteinExistence type="predicted"/>
<protein>
    <submittedName>
        <fullName evidence="3">Uncharacterized protein LOC108985899</fullName>
    </submittedName>
</protein>
<dbReference type="InterPro" id="IPR000477">
    <property type="entry name" value="RT_dom"/>
</dbReference>
<dbReference type="OrthoDB" id="1932527at2759"/>
<feature type="domain" description="Reverse transcriptase" evidence="1">
    <location>
        <begin position="130"/>
        <end position="214"/>
    </location>
</feature>
<evidence type="ECO:0000313" key="2">
    <source>
        <dbReference type="Proteomes" id="UP000235220"/>
    </source>
</evidence>